<proteinExistence type="predicted"/>
<evidence type="ECO:0000313" key="5">
    <source>
        <dbReference type="Proteomes" id="UP000054997"/>
    </source>
</evidence>
<dbReference type="OrthoDB" id="5485224at2"/>
<evidence type="ECO:0000259" key="3">
    <source>
        <dbReference type="Pfam" id="PF04773"/>
    </source>
</evidence>
<dbReference type="Pfam" id="PF20245">
    <property type="entry name" value="DUF6600"/>
    <property type="match status" value="1"/>
</dbReference>
<feature type="compositionally biased region" description="Pro residues" evidence="1">
    <location>
        <begin position="513"/>
        <end position="535"/>
    </location>
</feature>
<gene>
    <name evidence="4" type="ORF">Llon_0319</name>
</gene>
<dbReference type="Pfam" id="PF04773">
    <property type="entry name" value="FecR"/>
    <property type="match status" value="1"/>
</dbReference>
<dbReference type="PATRIC" id="fig|45068.5.peg.339"/>
<comment type="caution">
    <text evidence="4">The sequence shown here is derived from an EMBL/GenBank/DDBJ whole genome shotgun (WGS) entry which is preliminary data.</text>
</comment>
<protein>
    <submittedName>
        <fullName evidence="4">FecR protein</fullName>
    </submittedName>
</protein>
<accession>A0A0W0VS76</accession>
<dbReference type="Proteomes" id="UP000054997">
    <property type="component" value="Unassembled WGS sequence"/>
</dbReference>
<dbReference type="EMBL" id="LNYK01000003">
    <property type="protein sequence ID" value="KTD22929.1"/>
    <property type="molecule type" value="Genomic_DNA"/>
</dbReference>
<sequence>MDKYLSYFKWITHLFLAFFLLIAASFTNAALQNDTYPTVARLSYTTGKISFLPAGEKKWVKAILNRPISRGDRVWTARQARLELQLSNAVIRTDSLTSLKVLNLTNKITQVKLTQGSIVIKVQRIKPQHIYELSTPNLAFTFKKPGYYRVDVDKTRNATVITVRRGEGIAYGEKTSFRIRAGLSCRFTGKNLQNRQCPKLPALDNFDRWCMSRDKLLEHVSAKYVSSEVIGYAELEKHGQWKTIKQYGTVWIPRTVQKKWAPYRSGQWIWVSGWGWTWVDEQPWGFAPFHYGRWLYIEQQWAWVPGPLEVEPIYAPALVAFIGGTKFKLQVGSQTNGIAWFPLAPGEVYIPPYQVSQNYFIQVNISNTIINQTYVTNIYNNQNVDIVYQNINVTDGITAVPLSTFVQSEPVANNVVQISEEEIQSAPITQVATVAPEPISVLGTAEATGAIPSSEVLDENTIVKNEPPPEPAPFAEERKLLENNPGIPLTETELQKLQTTDANVTQTAAEVPEAPPAEVPEAPPAEVPEAPPAKKQPPEEEQQQ</sequence>
<evidence type="ECO:0000256" key="2">
    <source>
        <dbReference type="SAM" id="SignalP"/>
    </source>
</evidence>
<name>A0A0W0VS76_9GAMM</name>
<dbReference type="InterPro" id="IPR006860">
    <property type="entry name" value="FecR"/>
</dbReference>
<dbReference type="AlphaFoldDB" id="A0A0W0VS76"/>
<evidence type="ECO:0000256" key="1">
    <source>
        <dbReference type="SAM" id="MobiDB-lite"/>
    </source>
</evidence>
<feature type="compositionally biased region" description="Low complexity" evidence="1">
    <location>
        <begin position="489"/>
        <end position="500"/>
    </location>
</feature>
<dbReference type="InterPro" id="IPR046535">
    <property type="entry name" value="DUF6600"/>
</dbReference>
<feature type="region of interest" description="Disordered" evidence="1">
    <location>
        <begin position="452"/>
        <end position="474"/>
    </location>
</feature>
<reference evidence="4 5" key="1">
    <citation type="submission" date="2015-11" db="EMBL/GenBank/DDBJ databases">
        <title>Genomic analysis of 38 Legionella species identifies large and diverse effector repertoires.</title>
        <authorList>
            <person name="Burstein D."/>
            <person name="Amaro F."/>
            <person name="Zusman T."/>
            <person name="Lifshitz Z."/>
            <person name="Cohen O."/>
            <person name="Gilbert J.A."/>
            <person name="Pupko T."/>
            <person name="Shuman H.A."/>
            <person name="Segal G."/>
        </authorList>
    </citation>
    <scope>NUCLEOTIDE SEQUENCE [LARGE SCALE GENOMIC DNA]</scope>
    <source>
        <strain evidence="4 5">ATCC 49505</strain>
    </source>
</reference>
<dbReference type="PANTHER" id="PTHR38731:SF3">
    <property type="entry name" value="BLL6125 PROTEIN"/>
    <property type="match status" value="1"/>
</dbReference>
<dbReference type="STRING" id="45068.Llon_0319"/>
<dbReference type="PANTHER" id="PTHR38731">
    <property type="entry name" value="LIPL45-RELATED LIPOPROTEIN-RELATED"/>
    <property type="match status" value="1"/>
</dbReference>
<feature type="domain" description="FecR protein" evidence="3">
    <location>
        <begin position="72"/>
        <end position="166"/>
    </location>
</feature>
<feature type="region of interest" description="Disordered" evidence="1">
    <location>
        <begin position="488"/>
        <end position="544"/>
    </location>
</feature>
<keyword evidence="2" id="KW-0732">Signal</keyword>
<keyword evidence="5" id="KW-1185">Reference proteome</keyword>
<dbReference type="RefSeq" id="WP_058528341.1">
    <property type="nucleotide sequence ID" value="NZ_CAAAHZ010000004.1"/>
</dbReference>
<feature type="chain" id="PRO_5006915024" evidence="2">
    <location>
        <begin position="30"/>
        <end position="544"/>
    </location>
</feature>
<organism evidence="4 5">
    <name type="scientific">Legionella londiniensis</name>
    <dbReference type="NCBI Taxonomy" id="45068"/>
    <lineage>
        <taxon>Bacteria</taxon>
        <taxon>Pseudomonadati</taxon>
        <taxon>Pseudomonadota</taxon>
        <taxon>Gammaproteobacteria</taxon>
        <taxon>Legionellales</taxon>
        <taxon>Legionellaceae</taxon>
        <taxon>Legionella</taxon>
    </lineage>
</organism>
<feature type="signal peptide" evidence="2">
    <location>
        <begin position="1"/>
        <end position="29"/>
    </location>
</feature>
<evidence type="ECO:0000313" key="4">
    <source>
        <dbReference type="EMBL" id="KTD22929.1"/>
    </source>
</evidence>